<dbReference type="PROSITE" id="PS51697">
    <property type="entry name" value="ALOG"/>
    <property type="match status" value="1"/>
</dbReference>
<comment type="similarity">
    <text evidence="2">Belongs to the plant homeotic and developmental regulators ALOG protein family.</text>
</comment>
<keyword evidence="3" id="KW-0217">Developmental protein</keyword>
<reference evidence="10 11" key="1">
    <citation type="submission" date="2021-05" db="EMBL/GenBank/DDBJ databases">
        <title>Genome Assembly of Synthetic Allotetraploid Brassica napus Reveals Homoeologous Exchanges between Subgenomes.</title>
        <authorList>
            <person name="Davis J.T."/>
        </authorList>
    </citation>
    <scope>NUCLEOTIDE SEQUENCE [LARGE SCALE GENOMIC DNA]</scope>
    <source>
        <strain evidence="11">cv. Da-Ae</strain>
        <tissue evidence="10">Seedling</tissue>
    </source>
</reference>
<dbReference type="PANTHER" id="PTHR31165:SF100">
    <property type="entry name" value="ALOG DOMAIN-CONTAINING PROTEIN"/>
    <property type="match status" value="1"/>
</dbReference>
<protein>
    <recommendedName>
        <fullName evidence="9">ALOG domain-containing protein</fullName>
    </recommendedName>
</protein>
<keyword evidence="11" id="KW-1185">Reference proteome</keyword>
<evidence type="ECO:0000256" key="2">
    <source>
        <dbReference type="ARBA" id="ARBA00010308"/>
    </source>
</evidence>
<evidence type="ECO:0000256" key="3">
    <source>
        <dbReference type="ARBA" id="ARBA00022473"/>
    </source>
</evidence>
<keyword evidence="4" id="KW-0805">Transcription regulation</keyword>
<evidence type="ECO:0000256" key="1">
    <source>
        <dbReference type="ARBA" id="ARBA00004123"/>
    </source>
</evidence>
<feature type="domain" description="ALOG" evidence="9">
    <location>
        <begin position="25"/>
        <end position="152"/>
    </location>
</feature>
<evidence type="ECO:0000256" key="8">
    <source>
        <dbReference type="SAM" id="MobiDB-lite"/>
    </source>
</evidence>
<dbReference type="InterPro" id="IPR006936">
    <property type="entry name" value="ALOG_dom"/>
</dbReference>
<proteinExistence type="inferred from homology"/>
<keyword evidence="5" id="KW-0238">DNA-binding</keyword>
<comment type="caution">
    <text evidence="10">The sequence shown here is derived from an EMBL/GenBank/DDBJ whole genome shotgun (WGS) entry which is preliminary data.</text>
</comment>
<evidence type="ECO:0000256" key="7">
    <source>
        <dbReference type="ARBA" id="ARBA00023242"/>
    </source>
</evidence>
<evidence type="ECO:0000259" key="9">
    <source>
        <dbReference type="PROSITE" id="PS51697"/>
    </source>
</evidence>
<dbReference type="Proteomes" id="UP000824890">
    <property type="component" value="Unassembled WGS sequence"/>
</dbReference>
<sequence length="165" mass="18342">MEPVTYGSCRPDPKPSTASAPPPSRYESQKRARLEHVSTIPKKPQTPSNANAVQRGSRARVPQVPRPIRKNKVHVTTCFFFGHSDPTSPCACPHKQAWGSLDSLIGRLRAAYEENGGRPETNPFAARAVRIYLREVKGSQAKARGITYQKKRRQPTVTTVRLDVV</sequence>
<feature type="region of interest" description="Disordered" evidence="8">
    <location>
        <begin position="1"/>
        <end position="68"/>
    </location>
</feature>
<dbReference type="PANTHER" id="PTHR31165">
    <property type="entry name" value="PROTEIN G1-LIKE2"/>
    <property type="match status" value="1"/>
</dbReference>
<organism evidence="10 11">
    <name type="scientific">Brassica napus</name>
    <name type="common">Rape</name>
    <dbReference type="NCBI Taxonomy" id="3708"/>
    <lineage>
        <taxon>Eukaryota</taxon>
        <taxon>Viridiplantae</taxon>
        <taxon>Streptophyta</taxon>
        <taxon>Embryophyta</taxon>
        <taxon>Tracheophyta</taxon>
        <taxon>Spermatophyta</taxon>
        <taxon>Magnoliopsida</taxon>
        <taxon>eudicotyledons</taxon>
        <taxon>Gunneridae</taxon>
        <taxon>Pentapetalae</taxon>
        <taxon>rosids</taxon>
        <taxon>malvids</taxon>
        <taxon>Brassicales</taxon>
        <taxon>Brassicaceae</taxon>
        <taxon>Brassiceae</taxon>
        <taxon>Brassica</taxon>
    </lineage>
</organism>
<evidence type="ECO:0000256" key="5">
    <source>
        <dbReference type="ARBA" id="ARBA00023125"/>
    </source>
</evidence>
<feature type="compositionally biased region" description="Polar residues" evidence="8">
    <location>
        <begin position="45"/>
        <end position="54"/>
    </location>
</feature>
<dbReference type="EMBL" id="JAGKQM010002449">
    <property type="protein sequence ID" value="KAH0849535.1"/>
    <property type="molecule type" value="Genomic_DNA"/>
</dbReference>
<keyword evidence="6" id="KW-0804">Transcription</keyword>
<dbReference type="Pfam" id="PF04852">
    <property type="entry name" value="ALOG_dom"/>
    <property type="match status" value="1"/>
</dbReference>
<evidence type="ECO:0000256" key="4">
    <source>
        <dbReference type="ARBA" id="ARBA00023015"/>
    </source>
</evidence>
<gene>
    <name evidence="10" type="ORF">HID58_096312</name>
</gene>
<keyword evidence="7" id="KW-0539">Nucleus</keyword>
<dbReference type="InterPro" id="IPR040222">
    <property type="entry name" value="ALOG"/>
</dbReference>
<feature type="compositionally biased region" description="Basic and acidic residues" evidence="8">
    <location>
        <begin position="27"/>
        <end position="36"/>
    </location>
</feature>
<evidence type="ECO:0000256" key="6">
    <source>
        <dbReference type="ARBA" id="ARBA00023163"/>
    </source>
</evidence>
<comment type="subcellular location">
    <subcellularLocation>
        <location evidence="1">Nucleus</location>
    </subcellularLocation>
</comment>
<evidence type="ECO:0000313" key="10">
    <source>
        <dbReference type="EMBL" id="KAH0849535.1"/>
    </source>
</evidence>
<evidence type="ECO:0000313" key="11">
    <source>
        <dbReference type="Proteomes" id="UP000824890"/>
    </source>
</evidence>
<accession>A0ABQ7X0T1</accession>
<name>A0ABQ7X0T1_BRANA</name>